<keyword evidence="2" id="KW-1185">Reference proteome</keyword>
<dbReference type="EMBL" id="JACEEZ010007986">
    <property type="protein sequence ID" value="KAG0723649.1"/>
    <property type="molecule type" value="Genomic_DNA"/>
</dbReference>
<dbReference type="Proteomes" id="UP000770661">
    <property type="component" value="Unassembled WGS sequence"/>
</dbReference>
<dbReference type="AlphaFoldDB" id="A0A8J5CWF9"/>
<proteinExistence type="predicted"/>
<evidence type="ECO:0000313" key="1">
    <source>
        <dbReference type="EMBL" id="KAG0723649.1"/>
    </source>
</evidence>
<protein>
    <submittedName>
        <fullName evidence="1">Uncharacterized protein</fullName>
    </submittedName>
</protein>
<name>A0A8J5CWF9_CHIOP</name>
<comment type="caution">
    <text evidence="1">The sequence shown here is derived from an EMBL/GenBank/DDBJ whole genome shotgun (WGS) entry which is preliminary data.</text>
</comment>
<dbReference type="OrthoDB" id="6108512at2759"/>
<organism evidence="1 2">
    <name type="scientific">Chionoecetes opilio</name>
    <name type="common">Atlantic snow crab</name>
    <name type="synonym">Cancer opilio</name>
    <dbReference type="NCBI Taxonomy" id="41210"/>
    <lineage>
        <taxon>Eukaryota</taxon>
        <taxon>Metazoa</taxon>
        <taxon>Ecdysozoa</taxon>
        <taxon>Arthropoda</taxon>
        <taxon>Crustacea</taxon>
        <taxon>Multicrustacea</taxon>
        <taxon>Malacostraca</taxon>
        <taxon>Eumalacostraca</taxon>
        <taxon>Eucarida</taxon>
        <taxon>Decapoda</taxon>
        <taxon>Pleocyemata</taxon>
        <taxon>Brachyura</taxon>
        <taxon>Eubrachyura</taxon>
        <taxon>Majoidea</taxon>
        <taxon>Majidae</taxon>
        <taxon>Chionoecetes</taxon>
    </lineage>
</organism>
<accession>A0A8J5CWF9</accession>
<sequence length="124" mass="13552">MLHFNLSRCRIMRMACHVSGSILAEIGGALTGAFLDLAVASDEAAQELMINLTNRNPDFKPRGLVLALNCSYGAVSVFNKIQGRLKEKISAFIFTAAWRPDKELCIPDALSRSPVSKPTDEDNV</sequence>
<gene>
    <name evidence="1" type="ORF">GWK47_042288</name>
</gene>
<evidence type="ECO:0000313" key="2">
    <source>
        <dbReference type="Proteomes" id="UP000770661"/>
    </source>
</evidence>
<reference evidence="1" key="1">
    <citation type="submission" date="2020-07" db="EMBL/GenBank/DDBJ databases">
        <title>The High-quality genome of the commercially important snow crab, Chionoecetes opilio.</title>
        <authorList>
            <person name="Jeong J.-H."/>
            <person name="Ryu S."/>
        </authorList>
    </citation>
    <scope>NUCLEOTIDE SEQUENCE</scope>
    <source>
        <strain evidence="1">MADBK_172401_WGS</strain>
        <tissue evidence="1">Digestive gland</tissue>
    </source>
</reference>